<name>A0A9X5HD92_9ACTN</name>
<evidence type="ECO:0000256" key="1">
    <source>
        <dbReference type="SAM" id="Phobius"/>
    </source>
</evidence>
<dbReference type="EMBL" id="JAAGNA010000859">
    <property type="protein sequence ID" value="NEC51827.1"/>
    <property type="molecule type" value="Genomic_DNA"/>
</dbReference>
<protein>
    <submittedName>
        <fullName evidence="2">Uncharacterized protein</fullName>
    </submittedName>
</protein>
<sequence length="108" mass="11475">MDQRWPEGRCADPDAARARYEADMSTARRSAREALRADLPAAHLGLAVTVIACPLVGAAWSPAAAWAVAGAFAALFTVVLTTRLVTGEGIRSAVRTAYTATFGWANWL</sequence>
<keyword evidence="1" id="KW-1133">Transmembrane helix</keyword>
<keyword evidence="1" id="KW-0472">Membrane</keyword>
<evidence type="ECO:0000313" key="3">
    <source>
        <dbReference type="Proteomes" id="UP000471745"/>
    </source>
</evidence>
<organism evidence="2 3">
    <name type="scientific">Actinospica acidiphila</name>
    <dbReference type="NCBI Taxonomy" id="304899"/>
    <lineage>
        <taxon>Bacteria</taxon>
        <taxon>Bacillati</taxon>
        <taxon>Actinomycetota</taxon>
        <taxon>Actinomycetes</taxon>
        <taxon>Catenulisporales</taxon>
        <taxon>Actinospicaceae</taxon>
        <taxon>Actinospica</taxon>
    </lineage>
</organism>
<keyword evidence="3" id="KW-1185">Reference proteome</keyword>
<evidence type="ECO:0000313" key="2">
    <source>
        <dbReference type="EMBL" id="NEC51827.1"/>
    </source>
</evidence>
<gene>
    <name evidence="2" type="ORF">G3I18_25165</name>
</gene>
<dbReference type="Proteomes" id="UP000471745">
    <property type="component" value="Unassembled WGS sequence"/>
</dbReference>
<proteinExistence type="predicted"/>
<keyword evidence="1" id="KW-0812">Transmembrane</keyword>
<feature type="transmembrane region" description="Helical" evidence="1">
    <location>
        <begin position="39"/>
        <end position="60"/>
    </location>
</feature>
<accession>A0A9X5HD92</accession>
<dbReference type="AlphaFoldDB" id="A0A9X5HD92"/>
<feature type="transmembrane region" description="Helical" evidence="1">
    <location>
        <begin position="66"/>
        <end position="85"/>
    </location>
</feature>
<comment type="caution">
    <text evidence="2">The sequence shown here is derived from an EMBL/GenBank/DDBJ whole genome shotgun (WGS) entry which is preliminary data.</text>
</comment>
<reference evidence="2 3" key="1">
    <citation type="submission" date="2020-01" db="EMBL/GenBank/DDBJ databases">
        <title>Insect and environment-associated Actinomycetes.</title>
        <authorList>
            <person name="Currrie C."/>
            <person name="Chevrette M."/>
            <person name="Carlson C."/>
            <person name="Stubbendieck R."/>
            <person name="Wendt-Pienkowski E."/>
        </authorList>
    </citation>
    <scope>NUCLEOTIDE SEQUENCE [LARGE SCALE GENOMIC DNA]</scope>
    <source>
        <strain evidence="2 3">SID8189</strain>
    </source>
</reference>